<dbReference type="AlphaFoldDB" id="A0A3L6QL37"/>
<protein>
    <submittedName>
        <fullName evidence="7">U3 small nucleolar RNA-associated protein 7 isoform X1</fullName>
    </submittedName>
</protein>
<gene>
    <name evidence="7" type="ORF">C2845_PM12G15440</name>
</gene>
<evidence type="ECO:0000256" key="3">
    <source>
        <dbReference type="ARBA" id="ARBA00022737"/>
    </source>
</evidence>
<dbReference type="Pfam" id="PF08149">
    <property type="entry name" value="BING4CT"/>
    <property type="match status" value="1"/>
</dbReference>
<organism evidence="7 8">
    <name type="scientific">Panicum miliaceum</name>
    <name type="common">Proso millet</name>
    <name type="synonym">Broomcorn millet</name>
    <dbReference type="NCBI Taxonomy" id="4540"/>
    <lineage>
        <taxon>Eukaryota</taxon>
        <taxon>Viridiplantae</taxon>
        <taxon>Streptophyta</taxon>
        <taxon>Embryophyta</taxon>
        <taxon>Tracheophyta</taxon>
        <taxon>Spermatophyta</taxon>
        <taxon>Magnoliopsida</taxon>
        <taxon>Liliopsida</taxon>
        <taxon>Poales</taxon>
        <taxon>Poaceae</taxon>
        <taxon>PACMAD clade</taxon>
        <taxon>Panicoideae</taxon>
        <taxon>Panicodae</taxon>
        <taxon>Paniceae</taxon>
        <taxon>Panicinae</taxon>
        <taxon>Panicum</taxon>
        <taxon>Panicum sect. Panicum</taxon>
    </lineage>
</organism>
<feature type="region of interest" description="Disordered" evidence="5">
    <location>
        <begin position="197"/>
        <end position="219"/>
    </location>
</feature>
<proteinExistence type="predicted"/>
<dbReference type="Proteomes" id="UP000275267">
    <property type="component" value="Unassembled WGS sequence"/>
</dbReference>
<name>A0A3L6QL37_PANMI</name>
<dbReference type="InterPro" id="IPR012952">
    <property type="entry name" value="BING4_C_dom"/>
</dbReference>
<reference evidence="8" key="1">
    <citation type="journal article" date="2019" name="Nat. Commun.">
        <title>The genome of broomcorn millet.</title>
        <authorList>
            <person name="Zou C."/>
            <person name="Miki D."/>
            <person name="Li D."/>
            <person name="Tang Q."/>
            <person name="Xiao L."/>
            <person name="Rajput S."/>
            <person name="Deng P."/>
            <person name="Jia W."/>
            <person name="Huang R."/>
            <person name="Zhang M."/>
            <person name="Sun Y."/>
            <person name="Hu J."/>
            <person name="Fu X."/>
            <person name="Schnable P.S."/>
            <person name="Li F."/>
            <person name="Zhang H."/>
            <person name="Feng B."/>
            <person name="Zhu X."/>
            <person name="Liu R."/>
            <person name="Schnable J.C."/>
            <person name="Zhu J.-K."/>
            <person name="Zhang H."/>
        </authorList>
    </citation>
    <scope>NUCLEOTIDE SEQUENCE [LARGE SCALE GENOMIC DNA]</scope>
</reference>
<dbReference type="OrthoDB" id="1705788at2759"/>
<dbReference type="EMBL" id="PQIB02000012">
    <property type="protein sequence ID" value="RLM80999.1"/>
    <property type="molecule type" value="Genomic_DNA"/>
</dbReference>
<dbReference type="PANTHER" id="PTHR14085:SF3">
    <property type="entry name" value="WD REPEAT-CONTAINING PROTEIN 46"/>
    <property type="match status" value="1"/>
</dbReference>
<dbReference type="GO" id="GO:0032040">
    <property type="term" value="C:small-subunit processome"/>
    <property type="evidence" value="ECO:0007669"/>
    <property type="project" value="TreeGrafter"/>
</dbReference>
<sequence length="219" mass="25224">MAPAWVNADKPVDLSESSQTTRMPNASALLLQEAMEYVKALKLQFLTKQFLLASINSFGQLHYQDVSTGDMIAYYRTGASILWHQQVLIWDLRKYKVRPSYGIGRLYMKHRMKCYQVGKVLFRPYEDIMAMGHSMGLSSILVPRSGEPNFDTFVDNPMETTTQKWEEVHALLKKMPLDTIMLNPILIATVRAAKKKKKTKKEIEEEMEEAVNTTKNMER</sequence>
<dbReference type="InterPro" id="IPR040315">
    <property type="entry name" value="WDR46/Utp7"/>
</dbReference>
<comment type="caution">
    <text evidence="7">The sequence shown here is derived from an EMBL/GenBank/DDBJ whole genome shotgun (WGS) entry which is preliminary data.</text>
</comment>
<keyword evidence="2" id="KW-0853">WD repeat</keyword>
<dbReference type="STRING" id="4540.A0A3L6QL37"/>
<evidence type="ECO:0000256" key="4">
    <source>
        <dbReference type="ARBA" id="ARBA00023242"/>
    </source>
</evidence>
<keyword evidence="3" id="KW-0677">Repeat</keyword>
<dbReference type="GO" id="GO:0030686">
    <property type="term" value="C:90S preribosome"/>
    <property type="evidence" value="ECO:0007669"/>
    <property type="project" value="TreeGrafter"/>
</dbReference>
<dbReference type="GO" id="GO:0000462">
    <property type="term" value="P:maturation of SSU-rRNA from tricistronic rRNA transcript (SSU-rRNA, 5.8S rRNA, LSU-rRNA)"/>
    <property type="evidence" value="ECO:0007669"/>
    <property type="project" value="TreeGrafter"/>
</dbReference>
<accession>A0A3L6QL37</accession>
<comment type="subcellular location">
    <subcellularLocation>
        <location evidence="1">Nucleus</location>
        <location evidence="1">Nucleolus</location>
    </subcellularLocation>
</comment>
<evidence type="ECO:0000259" key="6">
    <source>
        <dbReference type="SMART" id="SM01033"/>
    </source>
</evidence>
<evidence type="ECO:0000256" key="5">
    <source>
        <dbReference type="SAM" id="MobiDB-lite"/>
    </source>
</evidence>
<dbReference type="SMART" id="SM01033">
    <property type="entry name" value="BING4CT"/>
    <property type="match status" value="1"/>
</dbReference>
<keyword evidence="4" id="KW-0539">Nucleus</keyword>
<evidence type="ECO:0000313" key="8">
    <source>
        <dbReference type="Proteomes" id="UP000275267"/>
    </source>
</evidence>
<keyword evidence="8" id="KW-1185">Reference proteome</keyword>
<feature type="domain" description="BING4 C-terminal" evidence="6">
    <location>
        <begin position="106"/>
        <end position="184"/>
    </location>
</feature>
<evidence type="ECO:0000313" key="7">
    <source>
        <dbReference type="EMBL" id="RLM80999.1"/>
    </source>
</evidence>
<evidence type="ECO:0000256" key="2">
    <source>
        <dbReference type="ARBA" id="ARBA00022574"/>
    </source>
</evidence>
<evidence type="ECO:0000256" key="1">
    <source>
        <dbReference type="ARBA" id="ARBA00004604"/>
    </source>
</evidence>
<dbReference type="PANTHER" id="PTHR14085">
    <property type="entry name" value="WD-REPEAT PROTEIN BING4"/>
    <property type="match status" value="1"/>
</dbReference>